<dbReference type="InterPro" id="IPR011453">
    <property type="entry name" value="DUF1559"/>
</dbReference>
<accession>A0AAU7CS27</accession>
<dbReference type="Pfam" id="PF07963">
    <property type="entry name" value="N_methyl"/>
    <property type="match status" value="1"/>
</dbReference>
<evidence type="ECO:0000259" key="2">
    <source>
        <dbReference type="Pfam" id="PF07596"/>
    </source>
</evidence>
<feature type="domain" description="DUF1559" evidence="2">
    <location>
        <begin position="37"/>
        <end position="315"/>
    </location>
</feature>
<keyword evidence="1" id="KW-0472">Membrane</keyword>
<protein>
    <submittedName>
        <fullName evidence="3">DUF1559 domain-containing protein</fullName>
    </submittedName>
</protein>
<proteinExistence type="predicted"/>
<dbReference type="InterPro" id="IPR027558">
    <property type="entry name" value="Pre_pil_HX9DG_C"/>
</dbReference>
<gene>
    <name evidence="3" type="ORF">V5E97_18435</name>
</gene>
<dbReference type="NCBIfam" id="TIGR02532">
    <property type="entry name" value="IV_pilin_GFxxxE"/>
    <property type="match status" value="1"/>
</dbReference>
<dbReference type="Pfam" id="PF07596">
    <property type="entry name" value="SBP_bac_10"/>
    <property type="match status" value="1"/>
</dbReference>
<name>A0AAU7CS27_9BACT</name>
<dbReference type="NCBIfam" id="TIGR04294">
    <property type="entry name" value="pre_pil_HX9DG"/>
    <property type="match status" value="1"/>
</dbReference>
<evidence type="ECO:0000256" key="1">
    <source>
        <dbReference type="SAM" id="Phobius"/>
    </source>
</evidence>
<organism evidence="3">
    <name type="scientific">Singulisphaera sp. Ch08</name>
    <dbReference type="NCBI Taxonomy" id="3120278"/>
    <lineage>
        <taxon>Bacteria</taxon>
        <taxon>Pseudomonadati</taxon>
        <taxon>Planctomycetota</taxon>
        <taxon>Planctomycetia</taxon>
        <taxon>Isosphaerales</taxon>
        <taxon>Isosphaeraceae</taxon>
        <taxon>Singulisphaera</taxon>
    </lineage>
</organism>
<evidence type="ECO:0000313" key="3">
    <source>
        <dbReference type="EMBL" id="XBH07932.1"/>
    </source>
</evidence>
<dbReference type="AlphaFoldDB" id="A0AAU7CS27"/>
<dbReference type="SUPFAM" id="SSF54523">
    <property type="entry name" value="Pili subunits"/>
    <property type="match status" value="1"/>
</dbReference>
<dbReference type="Gene3D" id="3.30.700.10">
    <property type="entry name" value="Glycoprotein, Type 4 Pilin"/>
    <property type="match status" value="1"/>
</dbReference>
<dbReference type="EMBL" id="CP155447">
    <property type="protein sequence ID" value="XBH07932.1"/>
    <property type="molecule type" value="Genomic_DNA"/>
</dbReference>
<reference evidence="3" key="1">
    <citation type="submission" date="2024-05" db="EMBL/GenBank/DDBJ databases">
        <title>Planctomycetes of the genus Singulisphaera possess chitinolytic capabilities.</title>
        <authorList>
            <person name="Ivanova A."/>
        </authorList>
    </citation>
    <scope>NUCLEOTIDE SEQUENCE</scope>
    <source>
        <strain evidence="3">Ch08T</strain>
    </source>
</reference>
<feature type="transmembrane region" description="Helical" evidence="1">
    <location>
        <begin position="12"/>
        <end position="36"/>
    </location>
</feature>
<dbReference type="PANTHER" id="PTHR30093">
    <property type="entry name" value="GENERAL SECRETION PATHWAY PROTEIN G"/>
    <property type="match status" value="1"/>
</dbReference>
<sequence length="335" mass="35625">MRRLHRTREERAFTLIELLVVIAIIAILIGLLLPAVQAAREAARRIQCQNQLKQIGLAMHGYHDVWQSFPPACLAPDALRPNRSATDFEIGSGWAWGALILPYLEQRPLYDAANFDFDFGSADSTDPRGILGLKANKTVMNTSVSMFLCPSDGGGEGPIDLGDGSTRVLGSPGQYIASAGWMNSSQYEVQGTGVLYPNSRVALGEVSDGTSATLMIGERSRKLADAAWSGILWSYSTPAPLCTKAGWPLKSCVGAMFLLMGRTGPSSDILSGSIPGGNSLNRQAGADGFGSLHPGGCPFLLCDGSVRFIKESVAPRVFQALASRAGGEVVSADQY</sequence>
<dbReference type="PANTHER" id="PTHR30093:SF2">
    <property type="entry name" value="TYPE II SECRETION SYSTEM PROTEIN H"/>
    <property type="match status" value="1"/>
</dbReference>
<keyword evidence="1" id="KW-1133">Transmembrane helix</keyword>
<dbReference type="RefSeq" id="WP_406700768.1">
    <property type="nucleotide sequence ID" value="NZ_CP155447.1"/>
</dbReference>
<dbReference type="InterPro" id="IPR045584">
    <property type="entry name" value="Pilin-like"/>
</dbReference>
<keyword evidence="1" id="KW-0812">Transmembrane</keyword>
<dbReference type="InterPro" id="IPR012902">
    <property type="entry name" value="N_methyl_site"/>
</dbReference>